<dbReference type="GO" id="GO:0005737">
    <property type="term" value="C:cytoplasm"/>
    <property type="evidence" value="ECO:0007669"/>
    <property type="project" value="TreeGrafter"/>
</dbReference>
<dbReference type="InterPro" id="IPR002773">
    <property type="entry name" value="Deoxyhypusine_synthase"/>
</dbReference>
<evidence type="ECO:0000313" key="3">
    <source>
        <dbReference type="EMBL" id="ABK14962.1"/>
    </source>
</evidence>
<reference evidence="3 4" key="1">
    <citation type="submission" date="2006-10" db="EMBL/GenBank/DDBJ databases">
        <title>Complete sequence of Methanosaeta thermophila PT.</title>
        <authorList>
            <consortium name="US DOE Joint Genome Institute"/>
            <person name="Copeland A."/>
            <person name="Lucas S."/>
            <person name="Lapidus A."/>
            <person name="Barry K."/>
            <person name="Detter J.C."/>
            <person name="Glavina del Rio T."/>
            <person name="Hammon N."/>
            <person name="Israni S."/>
            <person name="Pitluck S."/>
            <person name="Chain P."/>
            <person name="Malfatti S."/>
            <person name="Shin M."/>
            <person name="Vergez L."/>
            <person name="Schmutz J."/>
            <person name="Larimer F."/>
            <person name="Land M."/>
            <person name="Hauser L."/>
            <person name="Kyrpides N."/>
            <person name="Kim E."/>
            <person name="Smith K.S."/>
            <person name="Ingram-Smith C."/>
            <person name="Richardson P."/>
        </authorList>
    </citation>
    <scope>NUCLEOTIDE SEQUENCE [LARGE SCALE GENOMIC DNA]</scope>
    <source>
        <strain evidence="4">DSM 6194 / JCM 14653 / NBRC 101360 / PT</strain>
    </source>
</reference>
<dbReference type="PANTHER" id="PTHR11703:SF2">
    <property type="entry name" value="DEOXYHYPUSINE SYNTHASE-LIKE PROTEIN"/>
    <property type="match status" value="1"/>
</dbReference>
<dbReference type="STRING" id="349307.Mthe_1180"/>
<dbReference type="PANTHER" id="PTHR11703">
    <property type="entry name" value="DEOXYHYPUSINE SYNTHASE"/>
    <property type="match status" value="1"/>
</dbReference>
<dbReference type="OrthoDB" id="17730at2157"/>
<dbReference type="KEGG" id="mtp:Mthe_1180"/>
<dbReference type="EMBL" id="CP000477">
    <property type="protein sequence ID" value="ABK14962.1"/>
    <property type="molecule type" value="Genomic_DNA"/>
</dbReference>
<dbReference type="NCBIfam" id="NF002006">
    <property type="entry name" value="PRK00805.1"/>
    <property type="match status" value="1"/>
</dbReference>
<dbReference type="InterPro" id="IPR036982">
    <property type="entry name" value="Deoxyhypusine_synthase_sf"/>
</dbReference>
<evidence type="ECO:0000313" key="4">
    <source>
        <dbReference type="Proteomes" id="UP000000674"/>
    </source>
</evidence>
<keyword evidence="2 3" id="KW-0808">Transferase</keyword>
<dbReference type="SUPFAM" id="SSF52467">
    <property type="entry name" value="DHS-like NAD/FAD-binding domain"/>
    <property type="match status" value="1"/>
</dbReference>
<accession>A0B8D8</accession>
<organism evidence="3 4">
    <name type="scientific">Methanothrix thermoacetophila (strain DSM 6194 / JCM 14653 / NBRC 101360 / PT)</name>
    <name type="common">Methanosaeta thermophila</name>
    <dbReference type="NCBI Taxonomy" id="349307"/>
    <lineage>
        <taxon>Archaea</taxon>
        <taxon>Methanobacteriati</taxon>
        <taxon>Methanobacteriota</taxon>
        <taxon>Stenosarchaea group</taxon>
        <taxon>Methanomicrobia</taxon>
        <taxon>Methanotrichales</taxon>
        <taxon>Methanotrichaceae</taxon>
        <taxon>Methanothrix</taxon>
    </lineage>
</organism>
<name>A0B8D8_METTP</name>
<evidence type="ECO:0000256" key="1">
    <source>
        <dbReference type="ARBA" id="ARBA00009892"/>
    </source>
</evidence>
<gene>
    <name evidence="3" type="ordered locus">Mthe_1180</name>
</gene>
<dbReference type="AlphaFoldDB" id="A0B8D8"/>
<dbReference type="GO" id="GO:0034038">
    <property type="term" value="F:deoxyhypusine synthase activity"/>
    <property type="evidence" value="ECO:0007669"/>
    <property type="project" value="UniProtKB-EC"/>
</dbReference>
<dbReference type="RefSeq" id="WP_011696355.1">
    <property type="nucleotide sequence ID" value="NC_008553.1"/>
</dbReference>
<comment type="similarity">
    <text evidence="1">Belongs to the deoxyhypusine synthase family.</text>
</comment>
<dbReference type="Gene3D" id="3.40.910.10">
    <property type="entry name" value="Deoxyhypusine synthase"/>
    <property type="match status" value="1"/>
</dbReference>
<protein>
    <submittedName>
        <fullName evidence="3">Deoxyhypusine synthase</fullName>
        <ecNumber evidence="3">2.5.1.46</ecNumber>
    </submittedName>
</protein>
<proteinExistence type="inferred from homology"/>
<dbReference type="Proteomes" id="UP000000674">
    <property type="component" value="Chromosome"/>
</dbReference>
<dbReference type="Pfam" id="PF01916">
    <property type="entry name" value="DS"/>
    <property type="match status" value="1"/>
</dbReference>
<dbReference type="HOGENOM" id="CLU_039781_1_0_2"/>
<sequence length="339" mass="37739">MSYPESEMRQRTTIPMVDRSIGELVSDMARMGFQAGQLGQSLRVWENMLSRDVTVFLGLAGAMVPAGLQEMIAYLISRRYVDCLVSTGANLFHDLCEGLGIMHYRGSSCADDAHLNECKIDRIFDVFVSEVELHRADKYISDLVMSLRTDIMYSSREIMELLGRELPETTILGAAYRAGVPIFVPALSDSSIGIGMVIAWRNGHRVIVDQIRDVDEITQISEKSAETGVVFIGGGVPKNFIQQTKVISELMGTYRGGHSYAIQYTTDTPHFGGLSGCTFSEAVSWGKVDKEARMAQVFSDATITVPLVVHALRERVKKRYSVPRFTWNGSELELVYEQV</sequence>
<dbReference type="EC" id="2.5.1.46" evidence="3"/>
<keyword evidence="4" id="KW-1185">Reference proteome</keyword>
<evidence type="ECO:0000256" key="2">
    <source>
        <dbReference type="ARBA" id="ARBA00022679"/>
    </source>
</evidence>
<dbReference type="InterPro" id="IPR029035">
    <property type="entry name" value="DHS-like_NAD/FAD-binding_dom"/>
</dbReference>
<dbReference type="GeneID" id="4462226"/>